<sequence>MPPIGFVLFSLSFCLCPGAIVGYFNQRLISFLLCLYYCWGLNGSGLNSRSFNDQWDFLFRRFSFRLVYSVLKLLVYLQTNK</sequence>
<reference evidence="1 2" key="1">
    <citation type="journal article" date="2018" name="Nat. Genet.">
        <title>The Rosa genome provides new insights in the design of modern roses.</title>
        <authorList>
            <person name="Bendahmane M."/>
        </authorList>
    </citation>
    <scope>NUCLEOTIDE SEQUENCE [LARGE SCALE GENOMIC DNA]</scope>
    <source>
        <strain evidence="2">cv. Old Blush</strain>
    </source>
</reference>
<gene>
    <name evidence="1" type="ORF">RchiOBHm_Chr2g0096471</name>
</gene>
<dbReference type="EMBL" id="PDCK01000040">
    <property type="protein sequence ID" value="PRQ47139.1"/>
    <property type="molecule type" value="Genomic_DNA"/>
</dbReference>
<dbReference type="Proteomes" id="UP000238479">
    <property type="component" value="Chromosome 2"/>
</dbReference>
<proteinExistence type="predicted"/>
<comment type="caution">
    <text evidence="1">The sequence shown here is derived from an EMBL/GenBank/DDBJ whole genome shotgun (WGS) entry which is preliminary data.</text>
</comment>
<organism evidence="1 2">
    <name type="scientific">Rosa chinensis</name>
    <name type="common">China rose</name>
    <dbReference type="NCBI Taxonomy" id="74649"/>
    <lineage>
        <taxon>Eukaryota</taxon>
        <taxon>Viridiplantae</taxon>
        <taxon>Streptophyta</taxon>
        <taxon>Embryophyta</taxon>
        <taxon>Tracheophyta</taxon>
        <taxon>Spermatophyta</taxon>
        <taxon>Magnoliopsida</taxon>
        <taxon>eudicotyledons</taxon>
        <taxon>Gunneridae</taxon>
        <taxon>Pentapetalae</taxon>
        <taxon>rosids</taxon>
        <taxon>fabids</taxon>
        <taxon>Rosales</taxon>
        <taxon>Rosaceae</taxon>
        <taxon>Rosoideae</taxon>
        <taxon>Rosoideae incertae sedis</taxon>
        <taxon>Rosa</taxon>
    </lineage>
</organism>
<name>A0A2P6RL22_ROSCH</name>
<accession>A0A2P6RL22</accession>
<evidence type="ECO:0000313" key="1">
    <source>
        <dbReference type="EMBL" id="PRQ47139.1"/>
    </source>
</evidence>
<dbReference type="Gramene" id="PRQ47139">
    <property type="protein sequence ID" value="PRQ47139"/>
    <property type="gene ID" value="RchiOBHm_Chr2g0096471"/>
</dbReference>
<dbReference type="AlphaFoldDB" id="A0A2P6RL22"/>
<protein>
    <submittedName>
        <fullName evidence="1">Uncharacterized protein</fullName>
    </submittedName>
</protein>
<evidence type="ECO:0000313" key="2">
    <source>
        <dbReference type="Proteomes" id="UP000238479"/>
    </source>
</evidence>
<keyword evidence="2" id="KW-1185">Reference proteome</keyword>